<evidence type="ECO:0000259" key="1">
    <source>
        <dbReference type="Pfam" id="PF07733"/>
    </source>
</evidence>
<feature type="non-terminal residue" evidence="2">
    <location>
        <position position="127"/>
    </location>
</feature>
<evidence type="ECO:0000313" key="2">
    <source>
        <dbReference type="EMBL" id="TFW31817.1"/>
    </source>
</evidence>
<name>A0A4Y9SZC4_PSEFL</name>
<dbReference type="Proteomes" id="UP000297322">
    <property type="component" value="Unassembled WGS sequence"/>
</dbReference>
<dbReference type="Gene3D" id="3.20.20.140">
    <property type="entry name" value="Metal-dependent hydrolases"/>
    <property type="match status" value="1"/>
</dbReference>
<organism evidence="2 3">
    <name type="scientific">Pseudomonas fluorescens</name>
    <dbReference type="NCBI Taxonomy" id="294"/>
    <lineage>
        <taxon>Bacteria</taxon>
        <taxon>Pseudomonadati</taxon>
        <taxon>Pseudomonadota</taxon>
        <taxon>Gammaproteobacteria</taxon>
        <taxon>Pseudomonadales</taxon>
        <taxon>Pseudomonadaceae</taxon>
        <taxon>Pseudomonas</taxon>
    </lineage>
</organism>
<comment type="caution">
    <text evidence="2">The sequence shown here is derived from an EMBL/GenBank/DDBJ whole genome shotgun (WGS) entry which is preliminary data.</text>
</comment>
<accession>A0A4Y9SZC4</accession>
<dbReference type="InterPro" id="IPR004805">
    <property type="entry name" value="DnaE2/DnaE/PolC"/>
</dbReference>
<proteinExistence type="predicted"/>
<dbReference type="AlphaFoldDB" id="A0A4Y9SZC4"/>
<reference evidence="2 3" key="1">
    <citation type="submission" date="2019-03" db="EMBL/GenBank/DDBJ databases">
        <title>Biocontrol and xenobiotic degradation properties of endophytic Pseudomonas fluorescens strain BRZ63.</title>
        <authorList>
            <person name="Chlebek D.A."/>
            <person name="Pinski A."/>
            <person name="Zur J.P."/>
            <person name="Michalska J."/>
            <person name="Hupert-Kocurek K.T."/>
        </authorList>
    </citation>
    <scope>NUCLEOTIDE SEQUENCE [LARGE SCALE GENOMIC DNA]</scope>
    <source>
        <strain evidence="2 3">BRZ63</strain>
    </source>
</reference>
<feature type="domain" description="Bacterial DNA polymerase III alpha subunit NTPase" evidence="1">
    <location>
        <begin position="66"/>
        <end position="127"/>
    </location>
</feature>
<dbReference type="GO" id="GO:0006260">
    <property type="term" value="P:DNA replication"/>
    <property type="evidence" value="ECO:0007669"/>
    <property type="project" value="InterPro"/>
</dbReference>
<evidence type="ECO:0000313" key="3">
    <source>
        <dbReference type="Proteomes" id="UP000297322"/>
    </source>
</evidence>
<dbReference type="Pfam" id="PF07733">
    <property type="entry name" value="DNA_pol3_alpha"/>
    <property type="match status" value="1"/>
</dbReference>
<sequence>PKRFKFDADEFYLKSAAEMRDLFRDYPEACDNTLEIAERCHVEFDETVGKFMPVFPVPEGESEESWFAKEVDRGLEFRFPDGVPSEVRDQAEYEKGIILQMGFPGYFLVVADFITWAKAQGIRVGPG</sequence>
<protein>
    <submittedName>
        <fullName evidence="2">DNA polymerase III subunit alpha</fullName>
    </submittedName>
</protein>
<dbReference type="EMBL" id="SPVI01000351">
    <property type="protein sequence ID" value="TFW31817.1"/>
    <property type="molecule type" value="Genomic_DNA"/>
</dbReference>
<dbReference type="GO" id="GO:0008408">
    <property type="term" value="F:3'-5' exonuclease activity"/>
    <property type="evidence" value="ECO:0007669"/>
    <property type="project" value="InterPro"/>
</dbReference>
<gene>
    <name evidence="2" type="ORF">E4T65_30540</name>
</gene>
<dbReference type="PANTHER" id="PTHR32294">
    <property type="entry name" value="DNA POLYMERASE III SUBUNIT ALPHA"/>
    <property type="match status" value="1"/>
</dbReference>
<dbReference type="InterPro" id="IPR011708">
    <property type="entry name" value="DNA_pol3_alpha_NTPase_dom"/>
</dbReference>
<feature type="non-terminal residue" evidence="2">
    <location>
        <position position="1"/>
    </location>
</feature>
<dbReference type="PANTHER" id="PTHR32294:SF0">
    <property type="entry name" value="DNA POLYMERASE III SUBUNIT ALPHA"/>
    <property type="match status" value="1"/>
</dbReference>